<sequence length="430" mass="46245">MTSGPSDVPDRRMRLSWRRAAFLAASAGVAAVAVVGSGVWSTVAGPADSGQPRIVVVTAKPLVSRISVVGVVEPGTTVNVVAPFDGSIKEKRFEYGGHVGHGAVLLVMDTAELDVRLREAQVGLLRASRAVDELKGWAAGAEVSRARRGVAAAKLALDDSRRKAAETRLLLDQGIVPRMEWETQVQQTATLKIQLEAAEQELKTVLDRGGQSHREIAELELKNAQVRVAEYQEQRDRTAIEAPVSGIILRPIQTPSSQALQPPLDIGARLSRGQSLFTVADVERLVVTAKVDEADINRLRVGQAVEVTGESFGNAAINGRIAHVSAQALPPTSGQGALFEIKVDITPTDEQAQRMRVGMSSVVTIMVYEKPNALVVSPEALSKDGQGPFVMVLDPRTEQPRKTRVTLGRPTEDGVEVLDGLQEKDRLVVR</sequence>
<dbReference type="PANTHER" id="PTHR32347">
    <property type="entry name" value="EFFLUX SYSTEM COMPONENT YKNX-RELATED"/>
    <property type="match status" value="1"/>
</dbReference>
<name>A0A2K1FRQ3_9PROT</name>
<evidence type="ECO:0000256" key="3">
    <source>
        <dbReference type="SAM" id="Coils"/>
    </source>
</evidence>
<dbReference type="SUPFAM" id="SSF111369">
    <property type="entry name" value="HlyD-like secretion proteins"/>
    <property type="match status" value="1"/>
</dbReference>
<keyword evidence="5" id="KW-0614">Plasmid</keyword>
<dbReference type="Proteomes" id="UP000236268">
    <property type="component" value="Unassembled WGS sequence"/>
</dbReference>
<comment type="caution">
    <text evidence="5">The sequence shown here is derived from an EMBL/GenBank/DDBJ whole genome shotgun (WGS) entry which is preliminary data.</text>
</comment>
<organism evidence="5 6">
    <name type="scientific">Azospirillum argentinense</name>
    <dbReference type="NCBI Taxonomy" id="2970906"/>
    <lineage>
        <taxon>Bacteria</taxon>
        <taxon>Pseudomonadati</taxon>
        <taxon>Pseudomonadota</taxon>
        <taxon>Alphaproteobacteria</taxon>
        <taxon>Rhodospirillales</taxon>
        <taxon>Azospirillaceae</taxon>
        <taxon>Azospirillum</taxon>
    </lineage>
</organism>
<dbReference type="PANTHER" id="PTHR32347:SF14">
    <property type="entry name" value="EFFLUX SYSTEM COMPONENT YKNX-RELATED"/>
    <property type="match status" value="1"/>
</dbReference>
<dbReference type="AlphaFoldDB" id="A0A2K1FRQ3"/>
<dbReference type="InterPro" id="IPR058982">
    <property type="entry name" value="Beta-barrel_AprE"/>
</dbReference>
<evidence type="ECO:0000256" key="1">
    <source>
        <dbReference type="ARBA" id="ARBA00004196"/>
    </source>
</evidence>
<evidence type="ECO:0000256" key="2">
    <source>
        <dbReference type="ARBA" id="ARBA00023054"/>
    </source>
</evidence>
<dbReference type="Gene3D" id="2.40.30.170">
    <property type="match status" value="1"/>
</dbReference>
<evidence type="ECO:0000313" key="6">
    <source>
        <dbReference type="Proteomes" id="UP000236268"/>
    </source>
</evidence>
<dbReference type="InterPro" id="IPR050465">
    <property type="entry name" value="UPF0194_transport"/>
</dbReference>
<accession>A0A2K1FRQ3</accession>
<evidence type="ECO:0000259" key="4">
    <source>
        <dbReference type="Pfam" id="PF26002"/>
    </source>
</evidence>
<comment type="subcellular location">
    <subcellularLocation>
        <location evidence="1">Cell envelope</location>
    </subcellularLocation>
</comment>
<reference evidence="5 6" key="1">
    <citation type="submission" date="2018-01" db="EMBL/GenBank/DDBJ databases">
        <title>Whole genome sequence of Azospirillum brasilense REC3 isolated from strawberry roots.</title>
        <authorList>
            <person name="Fontana C.A."/>
            <person name="Salazar S.M."/>
            <person name="Bassi D."/>
            <person name="Puglisi E."/>
            <person name="Lovaisa N.C."/>
            <person name="Toffoli L.M."/>
            <person name="Pedraza R."/>
            <person name="Cocconcelli P.S."/>
        </authorList>
    </citation>
    <scope>NUCLEOTIDE SEQUENCE [LARGE SCALE GENOMIC DNA]</scope>
    <source>
        <strain evidence="5 6">REC3</strain>
        <plasmid evidence="5">p37unnamed</plasmid>
    </source>
</reference>
<proteinExistence type="predicted"/>
<dbReference type="EMBL" id="POWG01000057">
    <property type="protein sequence ID" value="PNQ95200.1"/>
    <property type="molecule type" value="Genomic_DNA"/>
</dbReference>
<protein>
    <recommendedName>
        <fullName evidence="4">AprE-like beta-barrel domain-containing protein</fullName>
    </recommendedName>
</protein>
<dbReference type="Pfam" id="PF26002">
    <property type="entry name" value="Beta-barrel_AprE"/>
    <property type="match status" value="1"/>
</dbReference>
<keyword evidence="2 3" id="KW-0175">Coiled coil</keyword>
<feature type="coiled-coil region" evidence="3">
    <location>
        <begin position="188"/>
        <end position="241"/>
    </location>
</feature>
<gene>
    <name evidence="5" type="ORF">C1S70_30145</name>
</gene>
<dbReference type="Gene3D" id="2.40.420.20">
    <property type="match status" value="1"/>
</dbReference>
<geneLocation type="plasmid" evidence="5">
    <name>p37unnamed</name>
</geneLocation>
<dbReference type="GO" id="GO:0030313">
    <property type="term" value="C:cell envelope"/>
    <property type="evidence" value="ECO:0007669"/>
    <property type="project" value="UniProtKB-SubCell"/>
</dbReference>
<feature type="domain" description="AprE-like beta-barrel" evidence="4">
    <location>
        <begin position="285"/>
        <end position="366"/>
    </location>
</feature>
<evidence type="ECO:0000313" key="5">
    <source>
        <dbReference type="EMBL" id="PNQ95200.1"/>
    </source>
</evidence>